<evidence type="ECO:0000313" key="3">
    <source>
        <dbReference type="Proteomes" id="UP000199361"/>
    </source>
</evidence>
<dbReference type="RefSeq" id="WP_143082084.1">
    <property type="nucleotide sequence ID" value="NZ_FOHX01000001.1"/>
</dbReference>
<keyword evidence="3" id="KW-1185">Reference proteome</keyword>
<name>A0A1I0AI52_9ACTN</name>
<dbReference type="Proteomes" id="UP000199361">
    <property type="component" value="Unassembled WGS sequence"/>
</dbReference>
<reference evidence="2 3" key="1">
    <citation type="submission" date="2016-10" db="EMBL/GenBank/DDBJ databases">
        <authorList>
            <person name="de Groot N.N."/>
        </authorList>
    </citation>
    <scope>NUCLEOTIDE SEQUENCE [LARGE SCALE GENOMIC DNA]</scope>
    <source>
        <strain evidence="2 3">CGMCC 4.5598</strain>
    </source>
</reference>
<dbReference type="EMBL" id="FOHX01000001">
    <property type="protein sequence ID" value="SES93891.1"/>
    <property type="molecule type" value="Genomic_DNA"/>
</dbReference>
<accession>A0A1I0AI52</accession>
<dbReference type="InterPro" id="IPR045701">
    <property type="entry name" value="DUF6059"/>
</dbReference>
<feature type="region of interest" description="Disordered" evidence="1">
    <location>
        <begin position="38"/>
        <end position="87"/>
    </location>
</feature>
<dbReference type="OrthoDB" id="3402695at2"/>
<sequence>MPEDPLRRARRVLRRLAGGLWQGMIHYGLFAAMGPAPLLKEPAPGAGHPSGDLAPEPATPPGHPERVLPDVPPTGAEEHLWRQLGHL</sequence>
<dbReference type="Pfam" id="PF19534">
    <property type="entry name" value="DUF6059"/>
    <property type="match status" value="1"/>
</dbReference>
<evidence type="ECO:0000313" key="2">
    <source>
        <dbReference type="EMBL" id="SES93891.1"/>
    </source>
</evidence>
<protein>
    <submittedName>
        <fullName evidence="2">Uncharacterized protein</fullName>
    </submittedName>
</protein>
<proteinExistence type="predicted"/>
<dbReference type="AlphaFoldDB" id="A0A1I0AI52"/>
<evidence type="ECO:0000256" key="1">
    <source>
        <dbReference type="SAM" id="MobiDB-lite"/>
    </source>
</evidence>
<gene>
    <name evidence="2" type="ORF">SAMN05421811_101804</name>
</gene>
<organism evidence="2 3">
    <name type="scientific">Nonomuraea wenchangensis</name>
    <dbReference type="NCBI Taxonomy" id="568860"/>
    <lineage>
        <taxon>Bacteria</taxon>
        <taxon>Bacillati</taxon>
        <taxon>Actinomycetota</taxon>
        <taxon>Actinomycetes</taxon>
        <taxon>Streptosporangiales</taxon>
        <taxon>Streptosporangiaceae</taxon>
        <taxon>Nonomuraea</taxon>
    </lineage>
</organism>